<dbReference type="Proteomes" id="UP000828390">
    <property type="component" value="Unassembled WGS sequence"/>
</dbReference>
<feature type="compositionally biased region" description="Basic residues" evidence="1">
    <location>
        <begin position="92"/>
        <end position="105"/>
    </location>
</feature>
<accession>A0A9D4CWS5</accession>
<proteinExistence type="predicted"/>
<comment type="caution">
    <text evidence="2">The sequence shown here is derived from an EMBL/GenBank/DDBJ whole genome shotgun (WGS) entry which is preliminary data.</text>
</comment>
<evidence type="ECO:0000313" key="3">
    <source>
        <dbReference type="Proteomes" id="UP000828390"/>
    </source>
</evidence>
<protein>
    <submittedName>
        <fullName evidence="2">Uncharacterized protein</fullName>
    </submittedName>
</protein>
<dbReference type="AlphaFoldDB" id="A0A9D4CWS5"/>
<gene>
    <name evidence="2" type="ORF">DPMN_041416</name>
</gene>
<evidence type="ECO:0000256" key="1">
    <source>
        <dbReference type="SAM" id="MobiDB-lite"/>
    </source>
</evidence>
<reference evidence="2" key="2">
    <citation type="submission" date="2020-11" db="EMBL/GenBank/DDBJ databases">
        <authorList>
            <person name="McCartney M.A."/>
            <person name="Auch B."/>
            <person name="Kono T."/>
            <person name="Mallez S."/>
            <person name="Becker A."/>
            <person name="Gohl D.M."/>
            <person name="Silverstein K.A.T."/>
            <person name="Koren S."/>
            <person name="Bechman K.B."/>
            <person name="Herman A."/>
            <person name="Abrahante J.E."/>
            <person name="Garbe J."/>
        </authorList>
    </citation>
    <scope>NUCLEOTIDE SEQUENCE</scope>
    <source>
        <strain evidence="2">Duluth1</strain>
        <tissue evidence="2">Whole animal</tissue>
    </source>
</reference>
<dbReference type="EMBL" id="JAIWYP010000011">
    <property type="protein sequence ID" value="KAH3734956.1"/>
    <property type="molecule type" value="Genomic_DNA"/>
</dbReference>
<sequence>MPPIFRSGGMKKLSSLRGEKKKQLLNEIFFHQIPSVSIGVSARKTKSEEYQDISTQSQVKSLNGTVMPLQAEVNTLKENSALKKENASLKDGKRRLKTQLPQHRS</sequence>
<feature type="region of interest" description="Disordered" evidence="1">
    <location>
        <begin position="77"/>
        <end position="105"/>
    </location>
</feature>
<organism evidence="2 3">
    <name type="scientific">Dreissena polymorpha</name>
    <name type="common">Zebra mussel</name>
    <name type="synonym">Mytilus polymorpha</name>
    <dbReference type="NCBI Taxonomy" id="45954"/>
    <lineage>
        <taxon>Eukaryota</taxon>
        <taxon>Metazoa</taxon>
        <taxon>Spiralia</taxon>
        <taxon>Lophotrochozoa</taxon>
        <taxon>Mollusca</taxon>
        <taxon>Bivalvia</taxon>
        <taxon>Autobranchia</taxon>
        <taxon>Heteroconchia</taxon>
        <taxon>Euheterodonta</taxon>
        <taxon>Imparidentia</taxon>
        <taxon>Neoheterodontei</taxon>
        <taxon>Myida</taxon>
        <taxon>Dreissenoidea</taxon>
        <taxon>Dreissenidae</taxon>
        <taxon>Dreissena</taxon>
    </lineage>
</organism>
<feature type="compositionally biased region" description="Basic and acidic residues" evidence="1">
    <location>
        <begin position="80"/>
        <end position="91"/>
    </location>
</feature>
<name>A0A9D4CWS5_DREPO</name>
<reference evidence="2" key="1">
    <citation type="journal article" date="2019" name="bioRxiv">
        <title>The Genome of the Zebra Mussel, Dreissena polymorpha: A Resource for Invasive Species Research.</title>
        <authorList>
            <person name="McCartney M.A."/>
            <person name="Auch B."/>
            <person name="Kono T."/>
            <person name="Mallez S."/>
            <person name="Zhang Y."/>
            <person name="Obille A."/>
            <person name="Becker A."/>
            <person name="Abrahante J.E."/>
            <person name="Garbe J."/>
            <person name="Badalamenti J.P."/>
            <person name="Herman A."/>
            <person name="Mangelson H."/>
            <person name="Liachko I."/>
            <person name="Sullivan S."/>
            <person name="Sone E.D."/>
            <person name="Koren S."/>
            <person name="Silverstein K.A.T."/>
            <person name="Beckman K.B."/>
            <person name="Gohl D.M."/>
        </authorList>
    </citation>
    <scope>NUCLEOTIDE SEQUENCE</scope>
    <source>
        <strain evidence="2">Duluth1</strain>
        <tissue evidence="2">Whole animal</tissue>
    </source>
</reference>
<evidence type="ECO:0000313" key="2">
    <source>
        <dbReference type="EMBL" id="KAH3734956.1"/>
    </source>
</evidence>
<keyword evidence="3" id="KW-1185">Reference proteome</keyword>